<proteinExistence type="predicted"/>
<accession>A0A8D9E3B1</accession>
<reference evidence="1" key="1">
    <citation type="submission" date="2021-05" db="EMBL/GenBank/DDBJ databases">
        <authorList>
            <person name="Alioto T."/>
            <person name="Alioto T."/>
            <person name="Gomez Garrido J."/>
        </authorList>
    </citation>
    <scope>NUCLEOTIDE SEQUENCE</scope>
</reference>
<evidence type="ECO:0000313" key="1">
    <source>
        <dbReference type="EMBL" id="CAG6737804.1"/>
    </source>
</evidence>
<dbReference type="EMBL" id="HBUF01404786">
    <property type="protein sequence ID" value="CAG6737804.1"/>
    <property type="molecule type" value="Transcribed_RNA"/>
</dbReference>
<protein>
    <submittedName>
        <fullName evidence="1">Uncharacterized protein</fullName>
    </submittedName>
</protein>
<dbReference type="AlphaFoldDB" id="A0A8D9E3B1"/>
<sequence>MSVISEEDCNIFSQYSTSSTGWKNKKPNSFKDLNLLLHNVNWSNISKHFLLTEGFMYRYGEYLDWKLIFEHQILSQEFLRNNTSKLYKYKEVVSRYQLLSEAMMREFDYLLDWNILSVYQKMSEPFIEQFQDKVNWEYIFEHQQLSEEFKNKFKNKIPELDIPTECDCSMSH</sequence>
<dbReference type="EMBL" id="HBUF01404785">
    <property type="protein sequence ID" value="CAG6737803.1"/>
    <property type="molecule type" value="Transcribed_RNA"/>
</dbReference>
<organism evidence="1">
    <name type="scientific">Cacopsylla melanoneura</name>
    <dbReference type="NCBI Taxonomy" id="428564"/>
    <lineage>
        <taxon>Eukaryota</taxon>
        <taxon>Metazoa</taxon>
        <taxon>Ecdysozoa</taxon>
        <taxon>Arthropoda</taxon>
        <taxon>Hexapoda</taxon>
        <taxon>Insecta</taxon>
        <taxon>Pterygota</taxon>
        <taxon>Neoptera</taxon>
        <taxon>Paraneoptera</taxon>
        <taxon>Hemiptera</taxon>
        <taxon>Sternorrhyncha</taxon>
        <taxon>Psylloidea</taxon>
        <taxon>Psyllidae</taxon>
        <taxon>Psyllinae</taxon>
        <taxon>Cacopsylla</taxon>
    </lineage>
</organism>
<name>A0A8D9E3B1_9HEMI</name>